<organism evidence="2 3">
    <name type="scientific">Lunasporangiospora selenospora</name>
    <dbReference type="NCBI Taxonomy" id="979761"/>
    <lineage>
        <taxon>Eukaryota</taxon>
        <taxon>Fungi</taxon>
        <taxon>Fungi incertae sedis</taxon>
        <taxon>Mucoromycota</taxon>
        <taxon>Mortierellomycotina</taxon>
        <taxon>Mortierellomycetes</taxon>
        <taxon>Mortierellales</taxon>
        <taxon>Mortierellaceae</taxon>
        <taxon>Lunasporangiospora</taxon>
    </lineage>
</organism>
<dbReference type="OrthoDB" id="265717at2759"/>
<evidence type="ECO:0000313" key="3">
    <source>
        <dbReference type="Proteomes" id="UP000780801"/>
    </source>
</evidence>
<protein>
    <recommendedName>
        <fullName evidence="4">SET domain-containing protein</fullName>
    </recommendedName>
</protein>
<sequence>MNHQDQQQKCPSPLEKSQGSGKPQDSRQEHSHSFMVDSLRRALGSSLDQPVEACYRQEEDGSQLWDLPDPDIASVKAAFLPSALADRKGRTCNMAAAAAAGLGPMASLTSSPRDGRAAASIDQVRLDHPFTIGFSPTFGHGIQLSPGSDHVDSGAFLFESNELPYASTIEPFWRGKLCEECLRLLPSDPSHTVECPGCPTAATSDQDQEDGDSKESSRADGMGTPRFCGEHCLEQAWKTWHGYECGHDKVLRGLSRATRLALRAYWRNCQTLISLVASTALARLTLSESSQESDPSSTVENIRRVSCPDGSYLLPSELCHHFSSLDPARRTSFIMTGYYLQQTLDLPEDATMELAHLQSLVQFNSFAIKSRVEEQSEGSDNMKTLQDFTIGSGLYLLASMFNHSCAPNAMVVFGKDGKPS</sequence>
<dbReference type="Proteomes" id="UP000780801">
    <property type="component" value="Unassembled WGS sequence"/>
</dbReference>
<name>A0A9P6FNF8_9FUNG</name>
<feature type="compositionally biased region" description="Polar residues" evidence="1">
    <location>
        <begin position="1"/>
        <end position="23"/>
    </location>
</feature>
<comment type="caution">
    <text evidence="2">The sequence shown here is derived from an EMBL/GenBank/DDBJ whole genome shotgun (WGS) entry which is preliminary data.</text>
</comment>
<gene>
    <name evidence="2" type="ORF">BGW38_005464</name>
</gene>
<dbReference type="AlphaFoldDB" id="A0A9P6FNF8"/>
<dbReference type="InterPro" id="IPR050869">
    <property type="entry name" value="H3K4_H4K5_MeTrfase"/>
</dbReference>
<dbReference type="PANTHER" id="PTHR12197">
    <property type="entry name" value="HISTONE-LYSINE N-METHYLTRANSFERASE SMYD"/>
    <property type="match status" value="1"/>
</dbReference>
<accession>A0A9P6FNF8</accession>
<dbReference type="EMBL" id="JAABOA010003465">
    <property type="protein sequence ID" value="KAF9578638.1"/>
    <property type="molecule type" value="Genomic_DNA"/>
</dbReference>
<feature type="non-terminal residue" evidence="2">
    <location>
        <position position="420"/>
    </location>
</feature>
<reference evidence="2" key="1">
    <citation type="journal article" date="2020" name="Fungal Divers.">
        <title>Resolving the Mortierellaceae phylogeny through synthesis of multi-gene phylogenetics and phylogenomics.</title>
        <authorList>
            <person name="Vandepol N."/>
            <person name="Liber J."/>
            <person name="Desiro A."/>
            <person name="Na H."/>
            <person name="Kennedy M."/>
            <person name="Barry K."/>
            <person name="Grigoriev I.V."/>
            <person name="Miller A.N."/>
            <person name="O'Donnell K."/>
            <person name="Stajich J.E."/>
            <person name="Bonito G."/>
        </authorList>
    </citation>
    <scope>NUCLEOTIDE SEQUENCE</scope>
    <source>
        <strain evidence="2">KOD1015</strain>
    </source>
</reference>
<proteinExistence type="predicted"/>
<keyword evidence="3" id="KW-1185">Reference proteome</keyword>
<dbReference type="PANTHER" id="PTHR12197:SF251">
    <property type="entry name" value="EG:BACR7C10.4 PROTEIN"/>
    <property type="match status" value="1"/>
</dbReference>
<feature type="region of interest" description="Disordered" evidence="1">
    <location>
        <begin position="196"/>
        <end position="222"/>
    </location>
</feature>
<evidence type="ECO:0008006" key="4">
    <source>
        <dbReference type="Google" id="ProtNLM"/>
    </source>
</evidence>
<dbReference type="SUPFAM" id="SSF82199">
    <property type="entry name" value="SET domain"/>
    <property type="match status" value="1"/>
</dbReference>
<dbReference type="InterPro" id="IPR046341">
    <property type="entry name" value="SET_dom_sf"/>
</dbReference>
<evidence type="ECO:0000313" key="2">
    <source>
        <dbReference type="EMBL" id="KAF9578638.1"/>
    </source>
</evidence>
<evidence type="ECO:0000256" key="1">
    <source>
        <dbReference type="SAM" id="MobiDB-lite"/>
    </source>
</evidence>
<dbReference type="Gene3D" id="2.170.270.10">
    <property type="entry name" value="SET domain"/>
    <property type="match status" value="1"/>
</dbReference>
<feature type="region of interest" description="Disordered" evidence="1">
    <location>
        <begin position="1"/>
        <end position="42"/>
    </location>
</feature>
<dbReference type="GO" id="GO:0005634">
    <property type="term" value="C:nucleus"/>
    <property type="evidence" value="ECO:0007669"/>
    <property type="project" value="TreeGrafter"/>
</dbReference>